<comment type="caution">
    <text evidence="2">The sequence shown here is derived from an EMBL/GenBank/DDBJ whole genome shotgun (WGS) entry which is preliminary data.</text>
</comment>
<evidence type="ECO:0000313" key="3">
    <source>
        <dbReference type="Proteomes" id="UP000789342"/>
    </source>
</evidence>
<dbReference type="AlphaFoldDB" id="A0A9N9IXE9"/>
<name>A0A9N9IXE9_9GLOM</name>
<dbReference type="EMBL" id="CAJVPV010037892">
    <property type="protein sequence ID" value="CAG8755783.1"/>
    <property type="molecule type" value="Genomic_DNA"/>
</dbReference>
<proteinExistence type="predicted"/>
<feature type="non-terminal residue" evidence="2">
    <location>
        <position position="59"/>
    </location>
</feature>
<gene>
    <name evidence="2" type="ORF">AMORRO_LOCUS15589</name>
</gene>
<evidence type="ECO:0000256" key="1">
    <source>
        <dbReference type="SAM" id="MobiDB-lite"/>
    </source>
</evidence>
<organism evidence="2 3">
    <name type="scientific">Acaulospora morrowiae</name>
    <dbReference type="NCBI Taxonomy" id="94023"/>
    <lineage>
        <taxon>Eukaryota</taxon>
        <taxon>Fungi</taxon>
        <taxon>Fungi incertae sedis</taxon>
        <taxon>Mucoromycota</taxon>
        <taxon>Glomeromycotina</taxon>
        <taxon>Glomeromycetes</taxon>
        <taxon>Diversisporales</taxon>
        <taxon>Acaulosporaceae</taxon>
        <taxon>Acaulospora</taxon>
    </lineage>
</organism>
<dbReference type="Proteomes" id="UP000789342">
    <property type="component" value="Unassembled WGS sequence"/>
</dbReference>
<reference evidence="2" key="1">
    <citation type="submission" date="2021-06" db="EMBL/GenBank/DDBJ databases">
        <authorList>
            <person name="Kallberg Y."/>
            <person name="Tangrot J."/>
            <person name="Rosling A."/>
        </authorList>
    </citation>
    <scope>NUCLEOTIDE SEQUENCE</scope>
    <source>
        <strain evidence="2">CL551</strain>
    </source>
</reference>
<evidence type="ECO:0000313" key="2">
    <source>
        <dbReference type="EMBL" id="CAG8755783.1"/>
    </source>
</evidence>
<accession>A0A9N9IXE9</accession>
<sequence>MSYLKVPLEHPQPNRQPIRQRGNQSKNELYRQDNDYIRPHVMCELGWSHLIYAEIISVT</sequence>
<keyword evidence="3" id="KW-1185">Reference proteome</keyword>
<feature type="compositionally biased region" description="Polar residues" evidence="1">
    <location>
        <begin position="13"/>
        <end position="27"/>
    </location>
</feature>
<protein>
    <submittedName>
        <fullName evidence="2">515_t:CDS:1</fullName>
    </submittedName>
</protein>
<feature type="region of interest" description="Disordered" evidence="1">
    <location>
        <begin position="1"/>
        <end position="27"/>
    </location>
</feature>